<organism evidence="7 8">
    <name type="scientific">Enterococcus canintestini</name>
    <dbReference type="NCBI Taxonomy" id="317010"/>
    <lineage>
        <taxon>Bacteria</taxon>
        <taxon>Bacillati</taxon>
        <taxon>Bacillota</taxon>
        <taxon>Bacilli</taxon>
        <taxon>Lactobacillales</taxon>
        <taxon>Enterococcaceae</taxon>
        <taxon>Enterococcus</taxon>
    </lineage>
</organism>
<dbReference type="PANTHER" id="PTHR10353">
    <property type="entry name" value="GLYCOSYL HYDROLASE"/>
    <property type="match status" value="1"/>
</dbReference>
<dbReference type="InterPro" id="IPR018120">
    <property type="entry name" value="Glyco_hydro_1_AS"/>
</dbReference>
<protein>
    <submittedName>
        <fullName evidence="7">6-phospho-beta-glucosidase</fullName>
    </submittedName>
</protein>
<evidence type="ECO:0000256" key="6">
    <source>
        <dbReference type="RuleBase" id="RU004468"/>
    </source>
</evidence>
<reference evidence="7 8" key="1">
    <citation type="submission" date="2014-12" db="EMBL/GenBank/DDBJ databases">
        <title>Draft genome sequences of 29 type strains of Enterococci.</title>
        <authorList>
            <person name="Zhong Z."/>
            <person name="Sun Z."/>
            <person name="Liu W."/>
            <person name="Zhang W."/>
            <person name="Zhang H."/>
        </authorList>
    </citation>
    <scope>NUCLEOTIDE SEQUENCE [LARGE SCALE GENOMIC DNA]</scope>
    <source>
        <strain evidence="7 8">DSM 21207</strain>
    </source>
</reference>
<dbReference type="Proteomes" id="UP000182835">
    <property type="component" value="Unassembled WGS sequence"/>
</dbReference>
<dbReference type="PROSITE" id="PS00572">
    <property type="entry name" value="GLYCOSYL_HYDROL_F1_1"/>
    <property type="match status" value="1"/>
</dbReference>
<evidence type="ECO:0000256" key="2">
    <source>
        <dbReference type="ARBA" id="ARBA00022801"/>
    </source>
</evidence>
<dbReference type="STRING" id="317010.RU96_GL001316"/>
<dbReference type="InterPro" id="IPR033132">
    <property type="entry name" value="GH_1_N_CS"/>
</dbReference>
<dbReference type="GO" id="GO:0016052">
    <property type="term" value="P:carbohydrate catabolic process"/>
    <property type="evidence" value="ECO:0007669"/>
    <property type="project" value="TreeGrafter"/>
</dbReference>
<sequence>MTKSVFKEGFLWGGATAANQLEGAYLTDGKGLSVADAMPGGKQRWQILEDENFDWTIDEKKYIYPNHTGIDHYHRFKEDIALFAKMGFKCYRFSIAWSRIFPQGDESTPNEAGLRFYDELIDECLKYDIEPVVTISHYEMPLNLAKKYGGWQNRQLIDFYERFADVVLNRYYKKVNYWMTFNEINSAFELPALSMGMVKSNGGGNWQNIFQAWHHQFVASAKAVKIGHALKSDLQIGCMIIYGTSYSYDANPVNQVATMIQNQEFNYFCADVQVRGQYPAYTKRMLEKYQVKPLTINEDDLALIAENTVDCIGFSYYMSTAINETTTAEKVQGNILGGVKNPFLAASDWGWQIDPNGLRIALNELYNRYQKPLFIVENGLGAYDEVDENFYVADDYRIDYLRQHIIAMGKAVADGVDLMGYTPWGCIDLVSASTGEMSKRYGFIYVDKDDEGNGTLNRYEKKSFDWYRNVIATNGQNLD</sequence>
<gene>
    <name evidence="7" type="ORF">RU96_GL001316</name>
</gene>
<dbReference type="NCBIfam" id="NF007158">
    <property type="entry name" value="PRK09593.1"/>
    <property type="match status" value="1"/>
</dbReference>
<proteinExistence type="inferred from homology"/>
<evidence type="ECO:0000313" key="7">
    <source>
        <dbReference type="EMBL" id="OJG14234.1"/>
    </source>
</evidence>
<keyword evidence="2 6" id="KW-0378">Hydrolase</keyword>
<dbReference type="PRINTS" id="PR00131">
    <property type="entry name" value="GLHYDRLASE1"/>
</dbReference>
<keyword evidence="3 6" id="KW-0326">Glycosidase</keyword>
<accession>A0A1L8R3A8</accession>
<dbReference type="InterPro" id="IPR017853">
    <property type="entry name" value="GH"/>
</dbReference>
<dbReference type="GO" id="GO:0008422">
    <property type="term" value="F:beta-glucosidase activity"/>
    <property type="evidence" value="ECO:0007669"/>
    <property type="project" value="TreeGrafter"/>
</dbReference>
<dbReference type="AlphaFoldDB" id="A0A1L8R3A8"/>
<feature type="active site" description="Nucleophile" evidence="4">
    <location>
        <position position="377"/>
    </location>
</feature>
<evidence type="ECO:0000256" key="3">
    <source>
        <dbReference type="ARBA" id="ARBA00023295"/>
    </source>
</evidence>
<comment type="similarity">
    <text evidence="1 5">Belongs to the glycosyl hydrolase 1 family.</text>
</comment>
<dbReference type="Pfam" id="PF00232">
    <property type="entry name" value="Glyco_hydro_1"/>
    <property type="match status" value="1"/>
</dbReference>
<dbReference type="InterPro" id="IPR001360">
    <property type="entry name" value="Glyco_hydro_1"/>
</dbReference>
<evidence type="ECO:0000256" key="1">
    <source>
        <dbReference type="ARBA" id="ARBA00010838"/>
    </source>
</evidence>
<dbReference type="Gene3D" id="3.20.20.80">
    <property type="entry name" value="Glycosidases"/>
    <property type="match status" value="1"/>
</dbReference>
<evidence type="ECO:0000256" key="4">
    <source>
        <dbReference type="PROSITE-ProRule" id="PRU10055"/>
    </source>
</evidence>
<dbReference type="RefSeq" id="WP_071865539.1">
    <property type="nucleotide sequence ID" value="NZ_JBHLVQ010000016.1"/>
</dbReference>
<evidence type="ECO:0000313" key="8">
    <source>
        <dbReference type="Proteomes" id="UP000182835"/>
    </source>
</evidence>
<dbReference type="SUPFAM" id="SSF51445">
    <property type="entry name" value="(Trans)glycosidases"/>
    <property type="match status" value="1"/>
</dbReference>
<dbReference type="FunFam" id="3.20.20.80:FF:000004">
    <property type="entry name" value="Beta-glucosidase 6-phospho-beta-glucosidase"/>
    <property type="match status" value="1"/>
</dbReference>
<comment type="caution">
    <text evidence="7">The sequence shown here is derived from an EMBL/GenBank/DDBJ whole genome shotgun (WGS) entry which is preliminary data.</text>
</comment>
<dbReference type="PANTHER" id="PTHR10353:SF122">
    <property type="entry name" value="6-PHOSPHO-BETA-GLUCOSIDASE ASCB-RELATED"/>
    <property type="match status" value="1"/>
</dbReference>
<dbReference type="GO" id="GO:0005829">
    <property type="term" value="C:cytosol"/>
    <property type="evidence" value="ECO:0007669"/>
    <property type="project" value="TreeGrafter"/>
</dbReference>
<dbReference type="PROSITE" id="PS00653">
    <property type="entry name" value="GLYCOSYL_HYDROL_F1_2"/>
    <property type="match status" value="1"/>
</dbReference>
<dbReference type="EMBL" id="JXKG01000022">
    <property type="protein sequence ID" value="OJG14234.1"/>
    <property type="molecule type" value="Genomic_DNA"/>
</dbReference>
<evidence type="ECO:0000256" key="5">
    <source>
        <dbReference type="RuleBase" id="RU003690"/>
    </source>
</evidence>
<name>A0A1L8R3A8_9ENTE</name>